<protein>
    <submittedName>
        <fullName evidence="1">Uncharacterized protein</fullName>
    </submittedName>
</protein>
<organism evidence="1 2">
    <name type="scientific">Cichorium intybus</name>
    <name type="common">Chicory</name>
    <dbReference type="NCBI Taxonomy" id="13427"/>
    <lineage>
        <taxon>Eukaryota</taxon>
        <taxon>Viridiplantae</taxon>
        <taxon>Streptophyta</taxon>
        <taxon>Embryophyta</taxon>
        <taxon>Tracheophyta</taxon>
        <taxon>Spermatophyta</taxon>
        <taxon>Magnoliopsida</taxon>
        <taxon>eudicotyledons</taxon>
        <taxon>Gunneridae</taxon>
        <taxon>Pentapetalae</taxon>
        <taxon>asterids</taxon>
        <taxon>campanulids</taxon>
        <taxon>Asterales</taxon>
        <taxon>Asteraceae</taxon>
        <taxon>Cichorioideae</taxon>
        <taxon>Cichorieae</taxon>
        <taxon>Cichoriinae</taxon>
        <taxon>Cichorium</taxon>
    </lineage>
</organism>
<comment type="caution">
    <text evidence="1">The sequence shown here is derived from an EMBL/GenBank/DDBJ whole genome shotgun (WGS) entry which is preliminary data.</text>
</comment>
<sequence length="179" mass="20249">MLQDSRMIGDTKQVEAPKDYIHVRARRGQATDSHSLEERVTREKISERMKLLQNLVPNCDKVIGSSEMDKPVNEAKDSTKEPKTPNSQEQASGTATCTVNPDWTGFQVVRFQDSTYGWHGKWRVDDEPKRGIEELTGTLVSNPNEDLGKASTVASYEALIACFHVHKAKFLTFFLYRDS</sequence>
<evidence type="ECO:0000313" key="2">
    <source>
        <dbReference type="Proteomes" id="UP001055811"/>
    </source>
</evidence>
<gene>
    <name evidence="1" type="ORF">L2E82_14985</name>
</gene>
<reference evidence="1 2" key="2">
    <citation type="journal article" date="2022" name="Mol. Ecol. Resour.">
        <title>The genomes of chicory, endive, great burdock and yacon provide insights into Asteraceae paleo-polyploidization history and plant inulin production.</title>
        <authorList>
            <person name="Fan W."/>
            <person name="Wang S."/>
            <person name="Wang H."/>
            <person name="Wang A."/>
            <person name="Jiang F."/>
            <person name="Liu H."/>
            <person name="Zhao H."/>
            <person name="Xu D."/>
            <person name="Zhang Y."/>
        </authorList>
    </citation>
    <scope>NUCLEOTIDE SEQUENCE [LARGE SCALE GENOMIC DNA]</scope>
    <source>
        <strain evidence="2">cv. Punajuju</strain>
        <tissue evidence="1">Leaves</tissue>
    </source>
</reference>
<keyword evidence="2" id="KW-1185">Reference proteome</keyword>
<dbReference type="EMBL" id="CM042011">
    <property type="protein sequence ID" value="KAI3764967.1"/>
    <property type="molecule type" value="Genomic_DNA"/>
</dbReference>
<evidence type="ECO:0000313" key="1">
    <source>
        <dbReference type="EMBL" id="KAI3764967.1"/>
    </source>
</evidence>
<name>A0ACB9F2S3_CICIN</name>
<accession>A0ACB9F2S3</accession>
<reference evidence="2" key="1">
    <citation type="journal article" date="2022" name="Mol. Ecol. Resour.">
        <title>The genomes of chicory, endive, great burdock and yacon provide insights into Asteraceae palaeo-polyploidization history and plant inulin production.</title>
        <authorList>
            <person name="Fan W."/>
            <person name="Wang S."/>
            <person name="Wang H."/>
            <person name="Wang A."/>
            <person name="Jiang F."/>
            <person name="Liu H."/>
            <person name="Zhao H."/>
            <person name="Xu D."/>
            <person name="Zhang Y."/>
        </authorList>
    </citation>
    <scope>NUCLEOTIDE SEQUENCE [LARGE SCALE GENOMIC DNA]</scope>
    <source>
        <strain evidence="2">cv. Punajuju</strain>
    </source>
</reference>
<proteinExistence type="predicted"/>
<dbReference type="Proteomes" id="UP001055811">
    <property type="component" value="Linkage Group LG03"/>
</dbReference>